<gene>
    <name evidence="1" type="primary">gb08279</name>
    <name evidence="1" type="ORF">PR202_gb08279</name>
</gene>
<sequence>MWAGDKSVTGAQCLVAWDAVTRPKDHGGLGIRDLGIQNSCLLLKLIHCLHTAEDSSWARWVRGHIDISSLTGDLDGAHWNDLRRLLLVYQAITIVEIGDGRSTAFWDDQ</sequence>
<proteinExistence type="predicted"/>
<dbReference type="AlphaFoldDB" id="A0AAV5EEJ0"/>
<name>A0AAV5EEJ0_ELECO</name>
<accession>A0AAV5EEJ0</accession>
<evidence type="ECO:0000313" key="2">
    <source>
        <dbReference type="Proteomes" id="UP001054889"/>
    </source>
</evidence>
<evidence type="ECO:0000313" key="1">
    <source>
        <dbReference type="EMBL" id="GJN20850.1"/>
    </source>
</evidence>
<organism evidence="1 2">
    <name type="scientific">Eleusine coracana subsp. coracana</name>
    <dbReference type="NCBI Taxonomy" id="191504"/>
    <lineage>
        <taxon>Eukaryota</taxon>
        <taxon>Viridiplantae</taxon>
        <taxon>Streptophyta</taxon>
        <taxon>Embryophyta</taxon>
        <taxon>Tracheophyta</taxon>
        <taxon>Spermatophyta</taxon>
        <taxon>Magnoliopsida</taxon>
        <taxon>Liliopsida</taxon>
        <taxon>Poales</taxon>
        <taxon>Poaceae</taxon>
        <taxon>PACMAD clade</taxon>
        <taxon>Chloridoideae</taxon>
        <taxon>Cynodonteae</taxon>
        <taxon>Eleusininae</taxon>
        <taxon>Eleusine</taxon>
    </lineage>
</organism>
<protein>
    <submittedName>
        <fullName evidence="1">Uncharacterized protein</fullName>
    </submittedName>
</protein>
<keyword evidence="2" id="KW-1185">Reference proteome</keyword>
<dbReference type="Proteomes" id="UP001054889">
    <property type="component" value="Unassembled WGS sequence"/>
</dbReference>
<comment type="caution">
    <text evidence="1">The sequence shown here is derived from an EMBL/GenBank/DDBJ whole genome shotgun (WGS) entry which is preliminary data.</text>
</comment>
<dbReference type="EMBL" id="BQKI01000075">
    <property type="protein sequence ID" value="GJN20850.1"/>
    <property type="molecule type" value="Genomic_DNA"/>
</dbReference>
<reference evidence="1" key="2">
    <citation type="submission" date="2021-12" db="EMBL/GenBank/DDBJ databases">
        <title>Resequencing data analysis of finger millet.</title>
        <authorList>
            <person name="Hatakeyama M."/>
            <person name="Aluri S."/>
            <person name="Balachadran M.T."/>
            <person name="Sivarajan S.R."/>
            <person name="Poveda L."/>
            <person name="Shimizu-Inatsugi R."/>
            <person name="Schlapbach R."/>
            <person name="Sreeman S.M."/>
            <person name="Shimizu K.K."/>
        </authorList>
    </citation>
    <scope>NUCLEOTIDE SEQUENCE</scope>
</reference>
<reference evidence="1" key="1">
    <citation type="journal article" date="2018" name="DNA Res.">
        <title>Multiple hybrid de novo genome assembly of finger millet, an orphan allotetraploid crop.</title>
        <authorList>
            <person name="Hatakeyama M."/>
            <person name="Aluri S."/>
            <person name="Balachadran M.T."/>
            <person name="Sivarajan S.R."/>
            <person name="Patrignani A."/>
            <person name="Gruter S."/>
            <person name="Poveda L."/>
            <person name="Shimizu-Inatsugi R."/>
            <person name="Baeten J."/>
            <person name="Francoijs K.J."/>
            <person name="Nataraja K.N."/>
            <person name="Reddy Y.A.N."/>
            <person name="Phadnis S."/>
            <person name="Ravikumar R.L."/>
            <person name="Schlapbach R."/>
            <person name="Sreeman S.M."/>
            <person name="Shimizu K.K."/>
        </authorList>
    </citation>
    <scope>NUCLEOTIDE SEQUENCE</scope>
</reference>